<dbReference type="PANTHER" id="PTHR30419">
    <property type="entry name" value="HTH-TYPE TRANSCRIPTIONAL REGULATOR YBHD"/>
    <property type="match status" value="1"/>
</dbReference>
<organism evidence="2 3">
    <name type="scientific">Mycolicibacterium sarraceniae</name>
    <dbReference type="NCBI Taxonomy" id="1534348"/>
    <lineage>
        <taxon>Bacteria</taxon>
        <taxon>Bacillati</taxon>
        <taxon>Actinomycetota</taxon>
        <taxon>Actinomycetes</taxon>
        <taxon>Mycobacteriales</taxon>
        <taxon>Mycobacteriaceae</taxon>
        <taxon>Mycolicibacterium</taxon>
    </lineage>
</organism>
<keyword evidence="3" id="KW-1185">Reference proteome</keyword>
<dbReference type="GO" id="GO:0005829">
    <property type="term" value="C:cytosol"/>
    <property type="evidence" value="ECO:0007669"/>
    <property type="project" value="TreeGrafter"/>
</dbReference>
<sequence>MSRLFEDSLVFLCRPDHPLVGCARVDVADLARDALVGFPPGFGLRSVVDEAFHSVGLEVPTQHELTLGFPEIAELVRRGVGSAIVPDSESRRMPGLHRIELAEPVLWRAYLASRPSKEIGRATARLAEIIMSSPGTVHHGDEARAG</sequence>
<dbReference type="SUPFAM" id="SSF53850">
    <property type="entry name" value="Periplasmic binding protein-like II"/>
    <property type="match status" value="1"/>
</dbReference>
<evidence type="ECO:0000313" key="3">
    <source>
        <dbReference type="Proteomes" id="UP000466445"/>
    </source>
</evidence>
<dbReference type="RefSeq" id="WP_235677757.1">
    <property type="nucleotide sequence ID" value="NZ_AP022595.1"/>
</dbReference>
<dbReference type="Proteomes" id="UP000466445">
    <property type="component" value="Chromosome"/>
</dbReference>
<dbReference type="Pfam" id="PF03466">
    <property type="entry name" value="LysR_substrate"/>
    <property type="match status" value="1"/>
</dbReference>
<dbReference type="KEGG" id="msar:MSAR_28250"/>
<proteinExistence type="predicted"/>
<name>A0A7I7SU27_9MYCO</name>
<dbReference type="AlphaFoldDB" id="A0A7I7SU27"/>
<accession>A0A7I7SU27</accession>
<evidence type="ECO:0000259" key="1">
    <source>
        <dbReference type="Pfam" id="PF03466"/>
    </source>
</evidence>
<feature type="domain" description="LysR substrate-binding" evidence="1">
    <location>
        <begin position="3"/>
        <end position="130"/>
    </location>
</feature>
<gene>
    <name evidence="2" type="ORF">MSAR_28250</name>
</gene>
<evidence type="ECO:0000313" key="2">
    <source>
        <dbReference type="EMBL" id="BBY59689.1"/>
    </source>
</evidence>
<dbReference type="Gene3D" id="3.40.190.290">
    <property type="match status" value="1"/>
</dbReference>
<reference evidence="2 3" key="1">
    <citation type="journal article" date="2019" name="Emerg. Microbes Infect.">
        <title>Comprehensive subspecies identification of 175 nontuberculous mycobacteria species based on 7547 genomic profiles.</title>
        <authorList>
            <person name="Matsumoto Y."/>
            <person name="Kinjo T."/>
            <person name="Motooka D."/>
            <person name="Nabeya D."/>
            <person name="Jung N."/>
            <person name="Uechi K."/>
            <person name="Horii T."/>
            <person name="Iida T."/>
            <person name="Fujita J."/>
            <person name="Nakamura S."/>
        </authorList>
    </citation>
    <scope>NUCLEOTIDE SEQUENCE [LARGE SCALE GENOMIC DNA]</scope>
    <source>
        <strain evidence="2 3">JCM 30395</strain>
    </source>
</reference>
<dbReference type="GO" id="GO:0006355">
    <property type="term" value="P:regulation of DNA-templated transcription"/>
    <property type="evidence" value="ECO:0007669"/>
    <property type="project" value="TreeGrafter"/>
</dbReference>
<dbReference type="InterPro" id="IPR005119">
    <property type="entry name" value="LysR_subst-bd"/>
</dbReference>
<dbReference type="InterPro" id="IPR050950">
    <property type="entry name" value="HTH-type_LysR_regulators"/>
</dbReference>
<dbReference type="EMBL" id="AP022595">
    <property type="protein sequence ID" value="BBY59689.1"/>
    <property type="molecule type" value="Genomic_DNA"/>
</dbReference>
<protein>
    <recommendedName>
        <fullName evidence="1">LysR substrate-binding domain-containing protein</fullName>
    </recommendedName>
</protein>